<feature type="transmembrane region" description="Helical" evidence="8">
    <location>
        <begin position="334"/>
        <end position="350"/>
    </location>
</feature>
<evidence type="ECO:0000256" key="4">
    <source>
        <dbReference type="ARBA" id="ARBA00022679"/>
    </source>
</evidence>
<feature type="transmembrane region" description="Helical" evidence="8">
    <location>
        <begin position="201"/>
        <end position="218"/>
    </location>
</feature>
<proteinExistence type="predicted"/>
<protein>
    <recommendedName>
        <fullName evidence="9">Glycosyltransferase RgtA/B/C/D-like domain-containing protein</fullName>
    </recommendedName>
</protein>
<keyword evidence="4" id="KW-0808">Transferase</keyword>
<feature type="transmembrane region" description="Helical" evidence="8">
    <location>
        <begin position="261"/>
        <end position="279"/>
    </location>
</feature>
<gene>
    <name evidence="10" type="ORF">UU29_C0008G0130</name>
</gene>
<evidence type="ECO:0000256" key="8">
    <source>
        <dbReference type="SAM" id="Phobius"/>
    </source>
</evidence>
<feature type="transmembrane region" description="Helical" evidence="8">
    <location>
        <begin position="135"/>
        <end position="151"/>
    </location>
</feature>
<dbReference type="Pfam" id="PF13231">
    <property type="entry name" value="PMT_2"/>
    <property type="match status" value="1"/>
</dbReference>
<dbReference type="InterPro" id="IPR038731">
    <property type="entry name" value="RgtA/B/C-like"/>
</dbReference>
<dbReference type="InterPro" id="IPR050297">
    <property type="entry name" value="LipidA_mod_glycosyltrf_83"/>
</dbReference>
<dbReference type="Proteomes" id="UP000034601">
    <property type="component" value="Unassembled WGS sequence"/>
</dbReference>
<evidence type="ECO:0000256" key="1">
    <source>
        <dbReference type="ARBA" id="ARBA00004651"/>
    </source>
</evidence>
<feature type="transmembrane region" description="Helical" evidence="8">
    <location>
        <begin position="83"/>
        <end position="104"/>
    </location>
</feature>
<evidence type="ECO:0000256" key="3">
    <source>
        <dbReference type="ARBA" id="ARBA00022676"/>
    </source>
</evidence>
<comment type="subcellular location">
    <subcellularLocation>
        <location evidence="1">Cell membrane</location>
        <topology evidence="1">Multi-pass membrane protein</topology>
    </subcellularLocation>
</comment>
<sequence>MKFLIAIFLLGIALRFLYFPDNVYFAYDQARDSYTALEILKGDLKLIGPPSFASDKLFPGPLIFYIYAPIYWLFDKNPEAISAFLRFFNSLGILLTFALGTIIFNKRVGILAALLFAFSYEQSQYALFISHQPQAVITVLLFYLGLSWFIFKSNPKGLILAALGWGLSIQFHYGYILLGIPLLSTILIFRKTLPKPQLKFLLLAVISLIFTLSTFIITEAKYHFFSSYIQNSSSSFHLYPKETLFIINRFLHDIFIANYRLTPFIAAVTIIIYTLIMIFKKALRQKLLFLTIWFLGGLTPYLISGVPSYYYSAAASVSLLIAIAYLISQLLPKYQLLSLALLLIIIANNLNQIMTINKTGVNSDMVIQPGMLISDQKKVLDYIYSQASGQPFSINTLTIPLNVNTTWSYLFQWYGKGQYGYIPNFGGEAAEGYLGNFQVIKARSNLPTLQFLIIEPTLGIREAYRDNFFREESYFTKVTEEKKFGYLTVQKRQKY</sequence>
<organism evidence="10 11">
    <name type="scientific">Candidatus Daviesbacteria bacterium GW2011_GWA2_40_9</name>
    <dbReference type="NCBI Taxonomy" id="1618424"/>
    <lineage>
        <taxon>Bacteria</taxon>
        <taxon>Candidatus Daviesiibacteriota</taxon>
    </lineage>
</organism>
<dbReference type="GO" id="GO:0009103">
    <property type="term" value="P:lipopolysaccharide biosynthetic process"/>
    <property type="evidence" value="ECO:0007669"/>
    <property type="project" value="UniProtKB-ARBA"/>
</dbReference>
<reference evidence="10 11" key="1">
    <citation type="journal article" date="2015" name="Nature">
        <title>rRNA introns, odd ribosomes, and small enigmatic genomes across a large radiation of phyla.</title>
        <authorList>
            <person name="Brown C.T."/>
            <person name="Hug L.A."/>
            <person name="Thomas B.C."/>
            <person name="Sharon I."/>
            <person name="Castelle C.J."/>
            <person name="Singh A."/>
            <person name="Wilkins M.J."/>
            <person name="Williams K.H."/>
            <person name="Banfield J.F."/>
        </authorList>
    </citation>
    <scope>NUCLEOTIDE SEQUENCE [LARGE SCALE GENOMIC DNA]</scope>
</reference>
<feature type="transmembrane region" description="Helical" evidence="8">
    <location>
        <begin position="171"/>
        <end position="189"/>
    </location>
</feature>
<keyword evidence="5 8" id="KW-0812">Transmembrane</keyword>
<keyword evidence="3" id="KW-0328">Glycosyltransferase</keyword>
<feature type="transmembrane region" description="Helical" evidence="8">
    <location>
        <begin position="110"/>
        <end position="128"/>
    </location>
</feature>
<accession>A0A0G0U744</accession>
<evidence type="ECO:0000259" key="9">
    <source>
        <dbReference type="Pfam" id="PF13231"/>
    </source>
</evidence>
<feature type="domain" description="Glycosyltransferase RgtA/B/C/D-like" evidence="9">
    <location>
        <begin position="61"/>
        <end position="211"/>
    </location>
</feature>
<dbReference type="PANTHER" id="PTHR33908:SF11">
    <property type="entry name" value="MEMBRANE PROTEIN"/>
    <property type="match status" value="1"/>
</dbReference>
<dbReference type="EMBL" id="LCAB01000008">
    <property type="protein sequence ID" value="KKR83021.1"/>
    <property type="molecule type" value="Genomic_DNA"/>
</dbReference>
<feature type="transmembrane region" description="Helical" evidence="8">
    <location>
        <begin position="57"/>
        <end position="74"/>
    </location>
</feature>
<feature type="transmembrane region" description="Helical" evidence="8">
    <location>
        <begin position="286"/>
        <end position="303"/>
    </location>
</feature>
<dbReference type="AlphaFoldDB" id="A0A0G0U744"/>
<dbReference type="GO" id="GO:0005886">
    <property type="term" value="C:plasma membrane"/>
    <property type="evidence" value="ECO:0007669"/>
    <property type="project" value="UniProtKB-SubCell"/>
</dbReference>
<keyword evidence="6 8" id="KW-1133">Transmembrane helix</keyword>
<evidence type="ECO:0000313" key="10">
    <source>
        <dbReference type="EMBL" id="KKR83021.1"/>
    </source>
</evidence>
<keyword evidence="2" id="KW-1003">Cell membrane</keyword>
<dbReference type="PANTHER" id="PTHR33908">
    <property type="entry name" value="MANNOSYLTRANSFERASE YKCB-RELATED"/>
    <property type="match status" value="1"/>
</dbReference>
<evidence type="ECO:0000256" key="5">
    <source>
        <dbReference type="ARBA" id="ARBA00022692"/>
    </source>
</evidence>
<comment type="caution">
    <text evidence="10">The sequence shown here is derived from an EMBL/GenBank/DDBJ whole genome shotgun (WGS) entry which is preliminary data.</text>
</comment>
<evidence type="ECO:0000256" key="2">
    <source>
        <dbReference type="ARBA" id="ARBA00022475"/>
    </source>
</evidence>
<keyword evidence="7 8" id="KW-0472">Membrane</keyword>
<evidence type="ECO:0000256" key="6">
    <source>
        <dbReference type="ARBA" id="ARBA00022989"/>
    </source>
</evidence>
<name>A0A0G0U744_9BACT</name>
<evidence type="ECO:0000256" key="7">
    <source>
        <dbReference type="ARBA" id="ARBA00023136"/>
    </source>
</evidence>
<evidence type="ECO:0000313" key="11">
    <source>
        <dbReference type="Proteomes" id="UP000034601"/>
    </source>
</evidence>
<dbReference type="GO" id="GO:0016763">
    <property type="term" value="F:pentosyltransferase activity"/>
    <property type="evidence" value="ECO:0007669"/>
    <property type="project" value="TreeGrafter"/>
</dbReference>